<proteinExistence type="predicted"/>
<dbReference type="AlphaFoldDB" id="A0A6A5X0V5"/>
<organism evidence="1 2">
    <name type="scientific">Amniculicola lignicola CBS 123094</name>
    <dbReference type="NCBI Taxonomy" id="1392246"/>
    <lineage>
        <taxon>Eukaryota</taxon>
        <taxon>Fungi</taxon>
        <taxon>Dikarya</taxon>
        <taxon>Ascomycota</taxon>
        <taxon>Pezizomycotina</taxon>
        <taxon>Dothideomycetes</taxon>
        <taxon>Pleosporomycetidae</taxon>
        <taxon>Pleosporales</taxon>
        <taxon>Amniculicolaceae</taxon>
        <taxon>Amniculicola</taxon>
    </lineage>
</organism>
<sequence>MIYLVQALVLPHGIPRDDDLAGAYPALEESASMGSTLRCCRYPSNHDHQSQPYISNHAFCGKIWHAPSTTTGNFVLLAGRAVAARLALWQHATKSPWLASGGRVRVVPGG</sequence>
<gene>
    <name evidence="1" type="ORF">P154DRAFT_179204</name>
</gene>
<dbReference type="EMBL" id="ML977558">
    <property type="protein sequence ID" value="KAF2006949.1"/>
    <property type="molecule type" value="Genomic_DNA"/>
</dbReference>
<reference evidence="1" key="1">
    <citation type="journal article" date="2020" name="Stud. Mycol.">
        <title>101 Dothideomycetes genomes: a test case for predicting lifestyles and emergence of pathogens.</title>
        <authorList>
            <person name="Haridas S."/>
            <person name="Albert R."/>
            <person name="Binder M."/>
            <person name="Bloem J."/>
            <person name="Labutti K."/>
            <person name="Salamov A."/>
            <person name="Andreopoulos B."/>
            <person name="Baker S."/>
            <person name="Barry K."/>
            <person name="Bills G."/>
            <person name="Bluhm B."/>
            <person name="Cannon C."/>
            <person name="Castanera R."/>
            <person name="Culley D."/>
            <person name="Daum C."/>
            <person name="Ezra D."/>
            <person name="Gonzalez J."/>
            <person name="Henrissat B."/>
            <person name="Kuo A."/>
            <person name="Liang C."/>
            <person name="Lipzen A."/>
            <person name="Lutzoni F."/>
            <person name="Magnuson J."/>
            <person name="Mondo S."/>
            <person name="Nolan M."/>
            <person name="Ohm R."/>
            <person name="Pangilinan J."/>
            <person name="Park H.-J."/>
            <person name="Ramirez L."/>
            <person name="Alfaro M."/>
            <person name="Sun H."/>
            <person name="Tritt A."/>
            <person name="Yoshinaga Y."/>
            <person name="Zwiers L.-H."/>
            <person name="Turgeon B."/>
            <person name="Goodwin S."/>
            <person name="Spatafora J."/>
            <person name="Crous P."/>
            <person name="Grigoriev I."/>
        </authorList>
    </citation>
    <scope>NUCLEOTIDE SEQUENCE</scope>
    <source>
        <strain evidence="1">CBS 123094</strain>
    </source>
</reference>
<keyword evidence="2" id="KW-1185">Reference proteome</keyword>
<evidence type="ECO:0000313" key="2">
    <source>
        <dbReference type="Proteomes" id="UP000799779"/>
    </source>
</evidence>
<name>A0A6A5X0V5_9PLEO</name>
<accession>A0A6A5X0V5</accession>
<protein>
    <submittedName>
        <fullName evidence="1">Uncharacterized protein</fullName>
    </submittedName>
</protein>
<evidence type="ECO:0000313" key="1">
    <source>
        <dbReference type="EMBL" id="KAF2006949.1"/>
    </source>
</evidence>
<dbReference type="Proteomes" id="UP000799779">
    <property type="component" value="Unassembled WGS sequence"/>
</dbReference>